<reference evidence="1" key="1">
    <citation type="submission" date="2018-02" db="EMBL/GenBank/DDBJ databases">
        <title>Rhizophora mucronata_Transcriptome.</title>
        <authorList>
            <person name="Meera S.P."/>
            <person name="Sreeshan A."/>
            <person name="Augustine A."/>
        </authorList>
    </citation>
    <scope>NUCLEOTIDE SEQUENCE</scope>
    <source>
        <tissue evidence="1">Leaf</tissue>
    </source>
</reference>
<organism evidence="1">
    <name type="scientific">Rhizophora mucronata</name>
    <name type="common">Asiatic mangrove</name>
    <dbReference type="NCBI Taxonomy" id="61149"/>
    <lineage>
        <taxon>Eukaryota</taxon>
        <taxon>Viridiplantae</taxon>
        <taxon>Streptophyta</taxon>
        <taxon>Embryophyta</taxon>
        <taxon>Tracheophyta</taxon>
        <taxon>Spermatophyta</taxon>
        <taxon>Magnoliopsida</taxon>
        <taxon>eudicotyledons</taxon>
        <taxon>Gunneridae</taxon>
        <taxon>Pentapetalae</taxon>
        <taxon>rosids</taxon>
        <taxon>fabids</taxon>
        <taxon>Malpighiales</taxon>
        <taxon>Rhizophoraceae</taxon>
        <taxon>Rhizophora</taxon>
    </lineage>
</organism>
<sequence>MQIHTSNGLFEFCSRQKSNSVISKPRTSIPQLAEGSLLFDH</sequence>
<dbReference type="EMBL" id="GGEC01060681">
    <property type="protein sequence ID" value="MBX41165.1"/>
    <property type="molecule type" value="Transcribed_RNA"/>
</dbReference>
<dbReference type="AlphaFoldDB" id="A0A2P2NF96"/>
<protein>
    <submittedName>
        <fullName evidence="1">Uncharacterized protein</fullName>
    </submittedName>
</protein>
<name>A0A2P2NF96_RHIMU</name>
<accession>A0A2P2NF96</accession>
<proteinExistence type="predicted"/>
<evidence type="ECO:0000313" key="1">
    <source>
        <dbReference type="EMBL" id="MBX41165.1"/>
    </source>
</evidence>